<evidence type="ECO:0000313" key="4">
    <source>
        <dbReference type="Proteomes" id="UP000094053"/>
    </source>
</evidence>
<proteinExistence type="inferred from homology"/>
<dbReference type="InterPro" id="IPR014729">
    <property type="entry name" value="Rossmann-like_a/b/a_fold"/>
</dbReference>
<reference evidence="4" key="1">
    <citation type="submission" date="2016-09" db="EMBL/GenBank/DDBJ databases">
        <authorList>
            <person name="Greninger A.L."/>
            <person name="Jerome K.R."/>
            <person name="Mcnair B."/>
            <person name="Wallis C."/>
            <person name="Fang F."/>
        </authorList>
    </citation>
    <scope>NUCLEOTIDE SEQUENCE [LARGE SCALE GENOMIC DNA]</scope>
    <source>
        <strain evidence="4">M6</strain>
    </source>
</reference>
<dbReference type="RefSeq" id="WP_069416817.1">
    <property type="nucleotide sequence ID" value="NZ_JACKUL010000030.1"/>
</dbReference>
<dbReference type="InterPro" id="IPR006016">
    <property type="entry name" value="UspA"/>
</dbReference>
<dbReference type="CDD" id="cd00293">
    <property type="entry name" value="USP-like"/>
    <property type="match status" value="1"/>
</dbReference>
<evidence type="ECO:0000256" key="1">
    <source>
        <dbReference type="ARBA" id="ARBA00008791"/>
    </source>
</evidence>
<dbReference type="InterPro" id="IPR006015">
    <property type="entry name" value="Universal_stress_UspA"/>
</dbReference>
<dbReference type="PANTHER" id="PTHR46268">
    <property type="entry name" value="STRESS RESPONSE PROTEIN NHAX"/>
    <property type="match status" value="1"/>
</dbReference>
<keyword evidence="4" id="KW-1185">Reference proteome</keyword>
<protein>
    <submittedName>
        <fullName evidence="3">Universal stress protein UspA</fullName>
    </submittedName>
</protein>
<sequence>MTARSDTAREGDAPIVVGVDGSQAAAAAAHWAAALAGKFDAPLELVTGLSTRGTALADAAAALLSPVSERQRHWATSVLQRHEKDLRTRFPGLDLISLRCDVPAGEALATRSNTARMVVLGTDQVSPAAAILVGSTTLTVAARSACPVVAWRGKLDTPTAAPIVVGVDDPAVGMAAFDAAFEVAARLGVELRAVHAWPKFRLPGLVNPYLTDADAFETLQWQGLLTALDPWTARYPGVKVRYYLEPESANTCLLRHAEDAQLVVVGGRRRGVLASALLGSTSLSLLHHCPVPVMVCHRQPSTG</sequence>
<dbReference type="OrthoDB" id="3174546at2"/>
<dbReference type="Gene3D" id="3.40.50.620">
    <property type="entry name" value="HUPs"/>
    <property type="match status" value="2"/>
</dbReference>
<dbReference type="Proteomes" id="UP000094053">
    <property type="component" value="Unassembled WGS sequence"/>
</dbReference>
<dbReference type="STRING" id="1776.BHQ18_27495"/>
<dbReference type="PANTHER" id="PTHR46268:SF6">
    <property type="entry name" value="UNIVERSAL STRESS PROTEIN UP12"/>
    <property type="match status" value="1"/>
</dbReference>
<feature type="domain" description="UspA" evidence="2">
    <location>
        <begin position="14"/>
        <end position="150"/>
    </location>
</feature>
<comment type="similarity">
    <text evidence="1">Belongs to the universal stress protein A family.</text>
</comment>
<evidence type="ECO:0000313" key="3">
    <source>
        <dbReference type="EMBL" id="ODQ86094.1"/>
    </source>
</evidence>
<dbReference type="AlphaFoldDB" id="A0A1E3R8E2"/>
<gene>
    <name evidence="3" type="ORF">BHQ18_27495</name>
</gene>
<evidence type="ECO:0000259" key="2">
    <source>
        <dbReference type="Pfam" id="PF00582"/>
    </source>
</evidence>
<organism evidence="3 4">
    <name type="scientific">Mycolicibacterium flavescens</name>
    <name type="common">Mycobacterium flavescens</name>
    <dbReference type="NCBI Taxonomy" id="1776"/>
    <lineage>
        <taxon>Bacteria</taxon>
        <taxon>Bacillati</taxon>
        <taxon>Actinomycetota</taxon>
        <taxon>Actinomycetes</taxon>
        <taxon>Mycobacteriales</taxon>
        <taxon>Mycobacteriaceae</taxon>
        <taxon>Mycolicibacterium</taxon>
    </lineage>
</organism>
<dbReference type="PRINTS" id="PR01438">
    <property type="entry name" value="UNVRSLSTRESS"/>
</dbReference>
<dbReference type="SUPFAM" id="SSF52402">
    <property type="entry name" value="Adenine nucleotide alpha hydrolases-like"/>
    <property type="match status" value="2"/>
</dbReference>
<dbReference type="EMBL" id="MIHA01000034">
    <property type="protein sequence ID" value="ODQ86094.1"/>
    <property type="molecule type" value="Genomic_DNA"/>
</dbReference>
<accession>A0A1E3R8E2</accession>
<feature type="domain" description="UspA" evidence="2">
    <location>
        <begin position="162"/>
        <end position="297"/>
    </location>
</feature>
<dbReference type="Pfam" id="PF00582">
    <property type="entry name" value="Usp"/>
    <property type="match status" value="2"/>
</dbReference>
<name>A0A1E3R8E2_MYCFV</name>
<comment type="caution">
    <text evidence="3">The sequence shown here is derived from an EMBL/GenBank/DDBJ whole genome shotgun (WGS) entry which is preliminary data.</text>
</comment>